<dbReference type="InterPro" id="IPR022742">
    <property type="entry name" value="Hydrolase_4"/>
</dbReference>
<comment type="caution">
    <text evidence="3">The sequence shown here is derived from an EMBL/GenBank/DDBJ whole genome shotgun (WGS) entry which is preliminary data.</text>
</comment>
<feature type="region of interest" description="Disordered" evidence="1">
    <location>
        <begin position="385"/>
        <end position="408"/>
    </location>
</feature>
<dbReference type="InterPro" id="IPR029058">
    <property type="entry name" value="AB_hydrolase_fold"/>
</dbReference>
<keyword evidence="4" id="KW-1185">Reference proteome</keyword>
<feature type="domain" description="Serine aminopeptidase S33" evidence="2">
    <location>
        <begin position="73"/>
        <end position="179"/>
    </location>
</feature>
<evidence type="ECO:0000256" key="1">
    <source>
        <dbReference type="SAM" id="MobiDB-lite"/>
    </source>
</evidence>
<evidence type="ECO:0000313" key="4">
    <source>
        <dbReference type="Proteomes" id="UP001430356"/>
    </source>
</evidence>
<feature type="compositionally biased region" description="Low complexity" evidence="1">
    <location>
        <begin position="260"/>
        <end position="281"/>
    </location>
</feature>
<sequence>MLQSFVNSIVFVPPRDPNSLQRVQLLQHQRYMRFTHKKSGERVAYYHFASNGDLVTDSTLQRVVRSSMVGLYHHGNAEDLGGAFGYAKSMASAFNISVVAFDYCGYGLSGAQGVTRPAEVTEKSVYSDADHMYTHLLSLGYPAHRIVLIGRSVGGGPACYLAEKHHKEVAGLVLISTFTSCLRVVSTCWLPYLCCCVDLFPNYRRVQRIGECPVLLMHGTDDDVVPCHCSCELLADIEAQRTDALHQLLKRRSRARARRASSSGAARTNSTALTSTANTSTAQAPPKELLAAAHHPPLEGEAVSVYDLYRRAYDNLPEAVRQAGERRLAVAADDICIGAFHKWFAGCGHNDIEVHEGQAFSEMFVWFLRFTAAFSREREAVLLSTESRTHAAQGAADPDTPVDGVRRE</sequence>
<evidence type="ECO:0000259" key="2">
    <source>
        <dbReference type="Pfam" id="PF12146"/>
    </source>
</evidence>
<reference evidence="3 4" key="1">
    <citation type="journal article" date="2021" name="MBio">
        <title>A New Model Trypanosomatid, Novymonas esmeraldas: Genomic Perception of Its 'Candidatus Pandoraea novymonadis' Endosymbiont.</title>
        <authorList>
            <person name="Zakharova A."/>
            <person name="Saura A."/>
            <person name="Butenko A."/>
            <person name="Podesvova L."/>
            <person name="Warmusova S."/>
            <person name="Kostygov A.Y."/>
            <person name="Nenarokova A."/>
            <person name="Lukes J."/>
            <person name="Opperdoes F.R."/>
            <person name="Yurchenko V."/>
        </authorList>
    </citation>
    <scope>NUCLEOTIDE SEQUENCE [LARGE SCALE GENOMIC DNA]</scope>
    <source>
        <strain evidence="3 4">E262AT.01</strain>
    </source>
</reference>
<dbReference type="Gene3D" id="3.40.50.1820">
    <property type="entry name" value="alpha/beta hydrolase"/>
    <property type="match status" value="1"/>
</dbReference>
<dbReference type="AlphaFoldDB" id="A0AAW0F1B2"/>
<gene>
    <name evidence="3" type="ORF">NESM_000850300</name>
</gene>
<protein>
    <submittedName>
        <fullName evidence="3">Serine peptidase, Clan SC, Family S9D</fullName>
    </submittedName>
</protein>
<dbReference type="Pfam" id="PF12146">
    <property type="entry name" value="Hydrolase_4"/>
    <property type="match status" value="1"/>
</dbReference>
<dbReference type="SUPFAM" id="SSF53474">
    <property type="entry name" value="alpha/beta-Hydrolases"/>
    <property type="match status" value="1"/>
</dbReference>
<organism evidence="3 4">
    <name type="scientific">Novymonas esmeraldas</name>
    <dbReference type="NCBI Taxonomy" id="1808958"/>
    <lineage>
        <taxon>Eukaryota</taxon>
        <taxon>Discoba</taxon>
        <taxon>Euglenozoa</taxon>
        <taxon>Kinetoplastea</taxon>
        <taxon>Metakinetoplastina</taxon>
        <taxon>Trypanosomatida</taxon>
        <taxon>Trypanosomatidae</taxon>
        <taxon>Novymonas</taxon>
    </lineage>
</organism>
<dbReference type="EMBL" id="JAECZO010000181">
    <property type="protein sequence ID" value="KAK7198843.1"/>
    <property type="molecule type" value="Genomic_DNA"/>
</dbReference>
<dbReference type="PANTHER" id="PTHR12277:SF81">
    <property type="entry name" value="PROTEIN ABHD13"/>
    <property type="match status" value="1"/>
</dbReference>
<proteinExistence type="predicted"/>
<evidence type="ECO:0000313" key="3">
    <source>
        <dbReference type="EMBL" id="KAK7198843.1"/>
    </source>
</evidence>
<name>A0AAW0F1B2_9TRYP</name>
<dbReference type="PANTHER" id="PTHR12277">
    <property type="entry name" value="ALPHA/BETA HYDROLASE DOMAIN-CONTAINING PROTEIN"/>
    <property type="match status" value="1"/>
</dbReference>
<dbReference type="Proteomes" id="UP001430356">
    <property type="component" value="Unassembled WGS sequence"/>
</dbReference>
<accession>A0AAW0F1B2</accession>
<feature type="region of interest" description="Disordered" evidence="1">
    <location>
        <begin position="256"/>
        <end position="281"/>
    </location>
</feature>